<dbReference type="InterPro" id="IPR001509">
    <property type="entry name" value="Epimerase_deHydtase"/>
</dbReference>
<dbReference type="InterPro" id="IPR036291">
    <property type="entry name" value="NAD(P)-bd_dom_sf"/>
</dbReference>
<name>A0ABZ1I0P7_9PSEU</name>
<keyword evidence="4" id="KW-1185">Reference proteome</keyword>
<dbReference type="Proteomes" id="UP001330812">
    <property type="component" value="Chromosome"/>
</dbReference>
<protein>
    <submittedName>
        <fullName evidence="3">NAD(P)-dependent oxidoreductase</fullName>
    </submittedName>
</protein>
<dbReference type="SUPFAM" id="SSF51735">
    <property type="entry name" value="NAD(P)-binding Rossmann-fold domains"/>
    <property type="match status" value="1"/>
</dbReference>
<organism evidence="3 4">
    <name type="scientific">Amycolatopsis rhabdoformis</name>
    <dbReference type="NCBI Taxonomy" id="1448059"/>
    <lineage>
        <taxon>Bacteria</taxon>
        <taxon>Bacillati</taxon>
        <taxon>Actinomycetota</taxon>
        <taxon>Actinomycetes</taxon>
        <taxon>Pseudonocardiales</taxon>
        <taxon>Pseudonocardiaceae</taxon>
        <taxon>Amycolatopsis</taxon>
    </lineage>
</organism>
<sequence>MLKNAKIVVTGATGQVGLPVAVALADDGLGNEVWAPARFTNAEARARLEAAGVRCVVADVGKGEGLEGLPEEVDHVLNFLVARTADSEGDLVANAEAVGVLMTRFRSAKSFLHCSSTAVYAPAVDGGELAEDGLLGDNNHTKLMPNYVLTRVAAEAVARSYARTLELPTVITRLNVPYGDNGGWPWYHLLMLAGEHPIPVPPDGGAYRLIHEDDIVRLVPALLDAAGVPAVTVNLAGSETVTIEEWVGYLGELTGRTPRFTVDPTAIEGTVADVRKLTSLVGEPTTVTWREGLERMVKVRNPELMA</sequence>
<dbReference type="Gene3D" id="3.40.50.720">
    <property type="entry name" value="NAD(P)-binding Rossmann-like Domain"/>
    <property type="match status" value="1"/>
</dbReference>
<dbReference type="EMBL" id="CP142149">
    <property type="protein sequence ID" value="WSE27684.1"/>
    <property type="molecule type" value="Genomic_DNA"/>
</dbReference>
<evidence type="ECO:0000313" key="3">
    <source>
        <dbReference type="EMBL" id="WSE27684.1"/>
    </source>
</evidence>
<evidence type="ECO:0000313" key="4">
    <source>
        <dbReference type="Proteomes" id="UP001330812"/>
    </source>
</evidence>
<evidence type="ECO:0000259" key="2">
    <source>
        <dbReference type="Pfam" id="PF01370"/>
    </source>
</evidence>
<dbReference type="Pfam" id="PF01370">
    <property type="entry name" value="Epimerase"/>
    <property type="match status" value="1"/>
</dbReference>
<dbReference type="RefSeq" id="WP_326566695.1">
    <property type="nucleotide sequence ID" value="NZ_CP142149.1"/>
</dbReference>
<feature type="domain" description="NAD-dependent epimerase/dehydratase" evidence="2">
    <location>
        <begin position="7"/>
        <end position="234"/>
    </location>
</feature>
<gene>
    <name evidence="3" type="ORF">VSH64_33195</name>
</gene>
<comment type="similarity">
    <text evidence="1">Belongs to the NAD(P)-dependent epimerase/dehydratase family.</text>
</comment>
<evidence type="ECO:0000256" key="1">
    <source>
        <dbReference type="ARBA" id="ARBA00007637"/>
    </source>
</evidence>
<dbReference type="PANTHER" id="PTHR43000">
    <property type="entry name" value="DTDP-D-GLUCOSE 4,6-DEHYDRATASE-RELATED"/>
    <property type="match status" value="1"/>
</dbReference>
<proteinExistence type="inferred from homology"/>
<accession>A0ABZ1I0P7</accession>
<reference evidence="3 4" key="1">
    <citation type="journal article" date="2015" name="Int. J. Syst. Evol. Microbiol.">
        <title>Amycolatopsis rhabdoformis sp. nov., an actinomycete isolated from a tropical forest soil.</title>
        <authorList>
            <person name="Souza W.R."/>
            <person name="Silva R.E."/>
            <person name="Goodfellow M."/>
            <person name="Busarakam K."/>
            <person name="Figueiro F.S."/>
            <person name="Ferreira D."/>
            <person name="Rodrigues-Filho E."/>
            <person name="Moraes L.A.B."/>
            <person name="Zucchi T.D."/>
        </authorList>
    </citation>
    <scope>NUCLEOTIDE SEQUENCE [LARGE SCALE GENOMIC DNA]</scope>
    <source>
        <strain evidence="3 4">NCIMB 14900</strain>
    </source>
</reference>